<protein>
    <submittedName>
        <fullName evidence="8">UNC93-like protein MFSD11 (inferred by orthology to a human protein)</fullName>
    </submittedName>
</protein>
<dbReference type="InterPro" id="IPR051617">
    <property type="entry name" value="UNC-93-like_regulator"/>
</dbReference>
<name>A0A0N4YEC2_NIPBR</name>
<dbReference type="PANTHER" id="PTHR23294:SF18">
    <property type="entry name" value="UNC93-LIKE PROTEIN MFSD11"/>
    <property type="match status" value="1"/>
</dbReference>
<accession>A0A0N4YEC2</accession>
<feature type="transmembrane region" description="Helical" evidence="5">
    <location>
        <begin position="159"/>
        <end position="182"/>
    </location>
</feature>
<organism evidence="8">
    <name type="scientific">Nippostrongylus brasiliensis</name>
    <name type="common">Rat hookworm</name>
    <dbReference type="NCBI Taxonomy" id="27835"/>
    <lineage>
        <taxon>Eukaryota</taxon>
        <taxon>Metazoa</taxon>
        <taxon>Ecdysozoa</taxon>
        <taxon>Nematoda</taxon>
        <taxon>Chromadorea</taxon>
        <taxon>Rhabditida</taxon>
        <taxon>Rhabditina</taxon>
        <taxon>Rhabditomorpha</taxon>
        <taxon>Strongyloidea</taxon>
        <taxon>Heligmosomidae</taxon>
        <taxon>Nippostrongylus</taxon>
    </lineage>
</organism>
<evidence type="ECO:0000256" key="2">
    <source>
        <dbReference type="ARBA" id="ARBA00022692"/>
    </source>
</evidence>
<evidence type="ECO:0000256" key="3">
    <source>
        <dbReference type="ARBA" id="ARBA00022989"/>
    </source>
</evidence>
<evidence type="ECO:0000256" key="4">
    <source>
        <dbReference type="ARBA" id="ARBA00023136"/>
    </source>
</evidence>
<dbReference type="WBParaSite" id="NBR_0001502901-mRNA-1">
    <property type="protein sequence ID" value="NBR_0001502901-mRNA-1"/>
    <property type="gene ID" value="NBR_0001502901"/>
</dbReference>
<feature type="transmembrane region" description="Helical" evidence="5">
    <location>
        <begin position="217"/>
        <end position="234"/>
    </location>
</feature>
<dbReference type="Pfam" id="PF05978">
    <property type="entry name" value="UNC-93"/>
    <property type="match status" value="2"/>
</dbReference>
<proteinExistence type="predicted"/>
<dbReference type="STRING" id="27835.A0A0N4YEC2"/>
<reference evidence="8" key="1">
    <citation type="submission" date="2017-02" db="UniProtKB">
        <authorList>
            <consortium name="WormBaseParasite"/>
        </authorList>
    </citation>
    <scope>IDENTIFICATION</scope>
</reference>
<dbReference type="AlphaFoldDB" id="A0A0N4YEC2"/>
<dbReference type="PANTHER" id="PTHR23294">
    <property type="entry name" value="ET TRANSLATION PRODUCT-RELATED"/>
    <property type="match status" value="1"/>
</dbReference>
<evidence type="ECO:0000256" key="5">
    <source>
        <dbReference type="SAM" id="Phobius"/>
    </source>
</evidence>
<comment type="subcellular location">
    <subcellularLocation>
        <location evidence="1">Membrane</location>
        <topology evidence="1">Multi-pass membrane protein</topology>
    </subcellularLocation>
</comment>
<gene>
    <name evidence="6" type="ORF">NBR_LOCUS15030</name>
</gene>
<feature type="transmembrane region" description="Helical" evidence="5">
    <location>
        <begin position="97"/>
        <end position="116"/>
    </location>
</feature>
<keyword evidence="7" id="KW-1185">Reference proteome</keyword>
<dbReference type="InterPro" id="IPR010291">
    <property type="entry name" value="Ion_channel_UNC-93"/>
</dbReference>
<reference evidence="6 7" key="2">
    <citation type="submission" date="2018-11" db="EMBL/GenBank/DDBJ databases">
        <authorList>
            <consortium name="Pathogen Informatics"/>
        </authorList>
    </citation>
    <scope>NUCLEOTIDE SEQUENCE [LARGE SCALE GENOMIC DNA]</scope>
</reference>
<evidence type="ECO:0000313" key="7">
    <source>
        <dbReference type="Proteomes" id="UP000271162"/>
    </source>
</evidence>
<sequence>MSEELGLDGRGRDKMDRLDLYETFLVESVLHSVNARDDNRIDAHAGYYGQATCYVAYMLACLFTPSLLPILSAKWALFLGSLSWTIYHIGFLYLNSYFYYFSSALMGVGFACKFNVKSQQYHAKSRVQDDEMDSFVFYSGYTAYLTSHSSRNTIEQNSAITWSIGNLCLLFGGVVLLVVFVINNGSTDDQLMEIAVGNNSSSPVKSVIVRDFTDTDIFWMYATFAAITLCSNYLPAFYSAAAGLGEIASTCTVSKNKTKI</sequence>
<dbReference type="EMBL" id="UYSL01021576">
    <property type="protein sequence ID" value="VDL78624.1"/>
    <property type="molecule type" value="Genomic_DNA"/>
</dbReference>
<keyword evidence="2 5" id="KW-0812">Transmembrane</keyword>
<evidence type="ECO:0000256" key="1">
    <source>
        <dbReference type="ARBA" id="ARBA00004141"/>
    </source>
</evidence>
<dbReference type="GO" id="GO:0016020">
    <property type="term" value="C:membrane"/>
    <property type="evidence" value="ECO:0007669"/>
    <property type="project" value="UniProtKB-SubCell"/>
</dbReference>
<evidence type="ECO:0000313" key="8">
    <source>
        <dbReference type="WBParaSite" id="NBR_0001502901-mRNA-1"/>
    </source>
</evidence>
<evidence type="ECO:0000313" key="6">
    <source>
        <dbReference type="EMBL" id="VDL78624.1"/>
    </source>
</evidence>
<feature type="transmembrane region" description="Helical" evidence="5">
    <location>
        <begin position="47"/>
        <end position="68"/>
    </location>
</feature>
<keyword evidence="3 5" id="KW-1133">Transmembrane helix</keyword>
<dbReference type="Proteomes" id="UP000271162">
    <property type="component" value="Unassembled WGS sequence"/>
</dbReference>
<keyword evidence="4 5" id="KW-0472">Membrane</keyword>